<dbReference type="PANTHER" id="PTHR10695">
    <property type="entry name" value="DEPHOSPHO-COA KINASE-RELATED"/>
    <property type="match status" value="1"/>
</dbReference>
<dbReference type="InterPro" id="IPR027417">
    <property type="entry name" value="P-loop_NTPase"/>
</dbReference>
<evidence type="ECO:0000256" key="1">
    <source>
        <dbReference type="ARBA" id="ARBA00009018"/>
    </source>
</evidence>
<evidence type="ECO:0000313" key="11">
    <source>
        <dbReference type="Proteomes" id="UP000051621"/>
    </source>
</evidence>
<dbReference type="PANTHER" id="PTHR10695:SF46">
    <property type="entry name" value="BIFUNCTIONAL COENZYME A SYNTHASE-RELATED"/>
    <property type="match status" value="1"/>
</dbReference>
<dbReference type="SUPFAM" id="SSF52540">
    <property type="entry name" value="P-loop containing nucleoside triphosphate hydrolases"/>
    <property type="match status" value="1"/>
</dbReference>
<sequence length="199" mass="22278">MTYILGLTGGIASGKSTVSAFLKQKGAVIIDGDVIAREVVEPGTTGLTKLKSIFGESIIRTDGTLNRKLLGKTVFRDKTQLARLNAVVGPLIRERIKALIAQSRRLKYKLLVLEIPLLFEGHYEKYCDSVMAVSIPANIQVERLMKRNNLSKEEAEYRINSQMSQAERNKRADVVIDNSKQVEETLAQVIEWLIMNKFA</sequence>
<evidence type="ECO:0000256" key="8">
    <source>
        <dbReference type="HAMAP-Rule" id="MF_00376"/>
    </source>
</evidence>
<keyword evidence="4 8" id="KW-0547">Nucleotide-binding</keyword>
<dbReference type="HAMAP" id="MF_00376">
    <property type="entry name" value="Dephospho_CoA_kinase"/>
    <property type="match status" value="1"/>
</dbReference>
<comment type="similarity">
    <text evidence="1 8">Belongs to the CoaE family.</text>
</comment>
<dbReference type="GO" id="GO:0005524">
    <property type="term" value="F:ATP binding"/>
    <property type="evidence" value="ECO:0007669"/>
    <property type="project" value="UniProtKB-UniRule"/>
</dbReference>
<dbReference type="UniPathway" id="UPA00241">
    <property type="reaction ID" value="UER00356"/>
</dbReference>
<dbReference type="AlphaFoldDB" id="A0A0R1M587"/>
<proteinExistence type="inferred from homology"/>
<dbReference type="CDD" id="cd02022">
    <property type="entry name" value="DPCK"/>
    <property type="match status" value="1"/>
</dbReference>
<reference evidence="10" key="1">
    <citation type="journal article" date="2015" name="Genome Announc.">
        <title>Expanding the biotechnology potential of lactobacilli through comparative genomics of 213 strains and associated genera.</title>
        <authorList>
            <person name="Sun Z."/>
            <person name="Harris H.M."/>
            <person name="McCann A."/>
            <person name="Guo C."/>
            <person name="Argimon S."/>
            <person name="Zhang W."/>
            <person name="Yang X."/>
            <person name="Jeffery I.B."/>
            <person name="Cooney J.C."/>
            <person name="Kagawa T.F."/>
            <person name="Liu W."/>
            <person name="Song Y."/>
            <person name="Salvetti E."/>
            <person name="Wrobel A."/>
            <person name="Rasinkangas P."/>
            <person name="Parkhill J."/>
            <person name="Rea M.C."/>
            <person name="O'Sullivan O."/>
            <person name="Ritari J."/>
            <person name="Douillard F.P."/>
            <person name="Paul Ross R."/>
            <person name="Yang R."/>
            <person name="Briner A.E."/>
            <person name="Felis G.E."/>
            <person name="de Vos W.M."/>
            <person name="Barrangou R."/>
            <person name="Klaenhammer T.R."/>
            <person name="Caufield P.W."/>
            <person name="Cui Y."/>
            <person name="Zhang H."/>
            <person name="O'Toole P.W."/>
        </authorList>
    </citation>
    <scope>NUCLEOTIDE SEQUENCE [LARGE SCALE GENOMIC DNA]</scope>
    <source>
        <strain evidence="10">DSM 19910</strain>
    </source>
</reference>
<name>A0A0R1M587_9LACO</name>
<dbReference type="PATRIC" id="fig|1423731.3.peg.205"/>
<evidence type="ECO:0000256" key="9">
    <source>
        <dbReference type="NCBIfam" id="TIGR00152"/>
    </source>
</evidence>
<dbReference type="InterPro" id="IPR001977">
    <property type="entry name" value="Depp_CoAkinase"/>
</dbReference>
<dbReference type="FunFam" id="3.40.50.300:FF:000991">
    <property type="entry name" value="Dephospho-CoA kinase"/>
    <property type="match status" value="1"/>
</dbReference>
<feature type="binding site" evidence="8">
    <location>
        <begin position="12"/>
        <end position="17"/>
    </location>
    <ligand>
        <name>ATP</name>
        <dbReference type="ChEBI" id="CHEBI:30616"/>
    </ligand>
</feature>
<dbReference type="GO" id="GO:0004140">
    <property type="term" value="F:dephospho-CoA kinase activity"/>
    <property type="evidence" value="ECO:0007669"/>
    <property type="project" value="UniProtKB-UniRule"/>
</dbReference>
<comment type="subcellular location">
    <subcellularLocation>
        <location evidence="8">Cytoplasm</location>
    </subcellularLocation>
</comment>
<evidence type="ECO:0000256" key="7">
    <source>
        <dbReference type="ARBA" id="ARBA00022993"/>
    </source>
</evidence>
<comment type="catalytic activity">
    <reaction evidence="8">
        <text>3'-dephospho-CoA + ATP = ADP + CoA + H(+)</text>
        <dbReference type="Rhea" id="RHEA:18245"/>
        <dbReference type="ChEBI" id="CHEBI:15378"/>
        <dbReference type="ChEBI" id="CHEBI:30616"/>
        <dbReference type="ChEBI" id="CHEBI:57287"/>
        <dbReference type="ChEBI" id="CHEBI:57328"/>
        <dbReference type="ChEBI" id="CHEBI:456216"/>
        <dbReference type="EC" id="2.7.1.24"/>
    </reaction>
</comment>
<dbReference type="EC" id="2.7.1.24" evidence="8 9"/>
<organism evidence="10 11">
    <name type="scientific">Liquorilactobacillus capillatus DSM 19910</name>
    <dbReference type="NCBI Taxonomy" id="1423731"/>
    <lineage>
        <taxon>Bacteria</taxon>
        <taxon>Bacillati</taxon>
        <taxon>Bacillota</taxon>
        <taxon>Bacilli</taxon>
        <taxon>Lactobacillales</taxon>
        <taxon>Lactobacillaceae</taxon>
        <taxon>Liquorilactobacillus</taxon>
    </lineage>
</organism>
<evidence type="ECO:0000256" key="6">
    <source>
        <dbReference type="ARBA" id="ARBA00022840"/>
    </source>
</evidence>
<protein>
    <recommendedName>
        <fullName evidence="8 9">Dephospho-CoA kinase</fullName>
        <ecNumber evidence="8 9">2.7.1.24</ecNumber>
    </recommendedName>
    <alternativeName>
        <fullName evidence="8">Dephosphocoenzyme A kinase</fullName>
    </alternativeName>
</protein>
<dbReference type="PROSITE" id="PS51219">
    <property type="entry name" value="DPCK"/>
    <property type="match status" value="1"/>
</dbReference>
<comment type="function">
    <text evidence="8">Catalyzes the phosphorylation of the 3'-hydroxyl group of dephosphocoenzyme A to form coenzyme A.</text>
</comment>
<dbReference type="OrthoDB" id="9812943at2"/>
<keyword evidence="11" id="KW-1185">Reference proteome</keyword>
<dbReference type="NCBIfam" id="TIGR00152">
    <property type="entry name" value="dephospho-CoA kinase"/>
    <property type="match status" value="1"/>
</dbReference>
<evidence type="ECO:0000256" key="3">
    <source>
        <dbReference type="ARBA" id="ARBA00022679"/>
    </source>
</evidence>
<dbReference type="Gene3D" id="3.40.50.300">
    <property type="entry name" value="P-loop containing nucleotide triphosphate hydrolases"/>
    <property type="match status" value="1"/>
</dbReference>
<keyword evidence="6 8" id="KW-0067">ATP-binding</keyword>
<evidence type="ECO:0000256" key="4">
    <source>
        <dbReference type="ARBA" id="ARBA00022741"/>
    </source>
</evidence>
<dbReference type="RefSeq" id="WP_057742126.1">
    <property type="nucleotide sequence ID" value="NZ_AZEF01000006.1"/>
</dbReference>
<evidence type="ECO:0000256" key="5">
    <source>
        <dbReference type="ARBA" id="ARBA00022777"/>
    </source>
</evidence>
<dbReference type="GO" id="GO:0005737">
    <property type="term" value="C:cytoplasm"/>
    <property type="evidence" value="ECO:0007669"/>
    <property type="project" value="UniProtKB-SubCell"/>
</dbReference>
<keyword evidence="3 8" id="KW-0808">Transferase</keyword>
<comment type="caution">
    <text evidence="10">The sequence shown here is derived from an EMBL/GenBank/DDBJ whole genome shotgun (WGS) entry which is preliminary data.</text>
</comment>
<dbReference type="Pfam" id="PF01121">
    <property type="entry name" value="CoaE"/>
    <property type="match status" value="1"/>
</dbReference>
<dbReference type="GO" id="GO:0015937">
    <property type="term" value="P:coenzyme A biosynthetic process"/>
    <property type="evidence" value="ECO:0007669"/>
    <property type="project" value="UniProtKB-UniRule"/>
</dbReference>
<comment type="pathway">
    <text evidence="8">Cofactor biosynthesis; coenzyme A biosynthesis; CoA from (R)-pantothenate: step 5/5.</text>
</comment>
<dbReference type="STRING" id="1423731.FC81_GL000200"/>
<gene>
    <name evidence="8" type="primary">coaE</name>
    <name evidence="10" type="ORF">FC81_GL000200</name>
</gene>
<evidence type="ECO:0000256" key="2">
    <source>
        <dbReference type="ARBA" id="ARBA00022490"/>
    </source>
</evidence>
<dbReference type="Proteomes" id="UP000051621">
    <property type="component" value="Unassembled WGS sequence"/>
</dbReference>
<evidence type="ECO:0000313" key="10">
    <source>
        <dbReference type="EMBL" id="KRL03198.1"/>
    </source>
</evidence>
<keyword evidence="2 8" id="KW-0963">Cytoplasm</keyword>
<keyword evidence="7 8" id="KW-0173">Coenzyme A biosynthesis</keyword>
<dbReference type="EMBL" id="AZEF01000006">
    <property type="protein sequence ID" value="KRL03198.1"/>
    <property type="molecule type" value="Genomic_DNA"/>
</dbReference>
<keyword evidence="5 8" id="KW-0418">Kinase</keyword>
<accession>A0A0R1M587</accession>